<evidence type="ECO:0000259" key="3">
    <source>
        <dbReference type="Pfam" id="PF01370"/>
    </source>
</evidence>
<sequence length="244" mass="26090">MRVLITGAAGFIGQELAKTLLLDGTHEVTLTDIVEPPLPSNTAHGHQARVITADLLEASETLAAEKPDAALLFHGIMSSGAEADFEGGYRANVDATRALLFALAKSNPGLRVIYASSIAVYGEPRPKRGLTEAMPATPESSYGCQKVICETYVNDLTRRGMINGISLRIPGITVRAGAPTAAASSFLSGIIREPMNGQVCKVPLSDRQWRTWVCSPRTLVDNIVIALGLPREALPLHRRTVLVP</sequence>
<proteinExistence type="predicted"/>
<evidence type="ECO:0000256" key="1">
    <source>
        <dbReference type="ARBA" id="ARBA00022857"/>
    </source>
</evidence>
<dbReference type="GeneID" id="19974748"/>
<dbReference type="STRING" id="1220924.W2RMQ2"/>
<dbReference type="RefSeq" id="XP_008719955.1">
    <property type="nucleotide sequence ID" value="XM_008721733.1"/>
</dbReference>
<dbReference type="Gene3D" id="3.40.50.720">
    <property type="entry name" value="NAD(P)-binding Rossmann-like Domain"/>
    <property type="match status" value="1"/>
</dbReference>
<gene>
    <name evidence="4" type="ORF">HMPREF1541_07409</name>
</gene>
<dbReference type="eggNOG" id="KOG2774">
    <property type="taxonomic scope" value="Eukaryota"/>
</dbReference>
<reference evidence="4 5" key="1">
    <citation type="submission" date="2013-03" db="EMBL/GenBank/DDBJ databases">
        <title>The Genome Sequence of Phialophora europaea CBS 101466.</title>
        <authorList>
            <consortium name="The Broad Institute Genomics Platform"/>
            <person name="Cuomo C."/>
            <person name="de Hoog S."/>
            <person name="Gorbushina A."/>
            <person name="Walker B."/>
            <person name="Young S.K."/>
            <person name="Zeng Q."/>
            <person name="Gargeya S."/>
            <person name="Fitzgerald M."/>
            <person name="Haas B."/>
            <person name="Abouelleil A."/>
            <person name="Allen A.W."/>
            <person name="Alvarado L."/>
            <person name="Arachchi H.M."/>
            <person name="Berlin A.M."/>
            <person name="Chapman S.B."/>
            <person name="Gainer-Dewar J."/>
            <person name="Goldberg J."/>
            <person name="Griggs A."/>
            <person name="Gujja S."/>
            <person name="Hansen M."/>
            <person name="Howarth C."/>
            <person name="Imamovic A."/>
            <person name="Ireland A."/>
            <person name="Larimer J."/>
            <person name="McCowan C."/>
            <person name="Murphy C."/>
            <person name="Pearson M."/>
            <person name="Poon T.W."/>
            <person name="Priest M."/>
            <person name="Roberts A."/>
            <person name="Saif S."/>
            <person name="Shea T."/>
            <person name="Sisk P."/>
            <person name="Sykes S."/>
            <person name="Wortman J."/>
            <person name="Nusbaum C."/>
            <person name="Birren B."/>
        </authorList>
    </citation>
    <scope>NUCLEOTIDE SEQUENCE [LARGE SCALE GENOMIC DNA]</scope>
    <source>
        <strain evidence="4 5">CBS 101466</strain>
    </source>
</reference>
<dbReference type="OrthoDB" id="16464at2759"/>
<dbReference type="Pfam" id="PF01370">
    <property type="entry name" value="Epimerase"/>
    <property type="match status" value="1"/>
</dbReference>
<dbReference type="PANTHER" id="PTHR43103:SF3">
    <property type="entry name" value="ADP-L-GLYCERO-D-MANNO-HEPTOSE-6-EPIMERASE"/>
    <property type="match status" value="1"/>
</dbReference>
<accession>W2RMQ2</accession>
<keyword evidence="1" id="KW-0521">NADP</keyword>
<dbReference type="Proteomes" id="UP000030752">
    <property type="component" value="Unassembled WGS sequence"/>
</dbReference>
<dbReference type="EMBL" id="KB822723">
    <property type="protein sequence ID" value="ETN37786.1"/>
    <property type="molecule type" value="Genomic_DNA"/>
</dbReference>
<evidence type="ECO:0000313" key="4">
    <source>
        <dbReference type="EMBL" id="ETN37786.1"/>
    </source>
</evidence>
<dbReference type="PANTHER" id="PTHR43103">
    <property type="entry name" value="NUCLEOSIDE-DIPHOSPHATE-SUGAR EPIMERASE"/>
    <property type="match status" value="1"/>
</dbReference>
<protein>
    <recommendedName>
        <fullName evidence="3">NAD-dependent epimerase/dehydratase domain-containing protein</fullName>
    </recommendedName>
</protein>
<dbReference type="HOGENOM" id="CLU_007383_19_0_1"/>
<dbReference type="InterPro" id="IPR036291">
    <property type="entry name" value="NAD(P)-bd_dom_sf"/>
</dbReference>
<organism evidence="4 5">
    <name type="scientific">Cyphellophora europaea (strain CBS 101466)</name>
    <name type="common">Phialophora europaea</name>
    <dbReference type="NCBI Taxonomy" id="1220924"/>
    <lineage>
        <taxon>Eukaryota</taxon>
        <taxon>Fungi</taxon>
        <taxon>Dikarya</taxon>
        <taxon>Ascomycota</taxon>
        <taxon>Pezizomycotina</taxon>
        <taxon>Eurotiomycetes</taxon>
        <taxon>Chaetothyriomycetidae</taxon>
        <taxon>Chaetothyriales</taxon>
        <taxon>Cyphellophoraceae</taxon>
        <taxon>Cyphellophora</taxon>
    </lineage>
</organism>
<keyword evidence="5" id="KW-1185">Reference proteome</keyword>
<evidence type="ECO:0000256" key="2">
    <source>
        <dbReference type="ARBA" id="ARBA00023277"/>
    </source>
</evidence>
<feature type="domain" description="NAD-dependent epimerase/dehydratase" evidence="3">
    <location>
        <begin position="3"/>
        <end position="213"/>
    </location>
</feature>
<dbReference type="AlphaFoldDB" id="W2RMQ2"/>
<dbReference type="InterPro" id="IPR001509">
    <property type="entry name" value="Epimerase_deHydtase"/>
</dbReference>
<keyword evidence="2" id="KW-0119">Carbohydrate metabolism</keyword>
<evidence type="ECO:0000313" key="5">
    <source>
        <dbReference type="Proteomes" id="UP000030752"/>
    </source>
</evidence>
<name>W2RMQ2_CYPE1</name>
<dbReference type="InParanoid" id="W2RMQ2"/>
<dbReference type="VEuPathDB" id="FungiDB:HMPREF1541_07409"/>
<dbReference type="SUPFAM" id="SSF51735">
    <property type="entry name" value="NAD(P)-binding Rossmann-fold domains"/>
    <property type="match status" value="1"/>
</dbReference>